<keyword evidence="5 6" id="KW-0472">Membrane</keyword>
<name>A0ABW5CG68_9HYPH</name>
<gene>
    <name evidence="7" type="ORF">ACFSKQ_02040</name>
</gene>
<dbReference type="InterPro" id="IPR005538">
    <property type="entry name" value="LrgA/CidA"/>
</dbReference>
<evidence type="ECO:0000256" key="4">
    <source>
        <dbReference type="ARBA" id="ARBA00022989"/>
    </source>
</evidence>
<dbReference type="RefSeq" id="WP_245195458.1">
    <property type="nucleotide sequence ID" value="NZ_CP072611.1"/>
</dbReference>
<evidence type="ECO:0000256" key="2">
    <source>
        <dbReference type="ARBA" id="ARBA00022475"/>
    </source>
</evidence>
<evidence type="ECO:0000256" key="3">
    <source>
        <dbReference type="ARBA" id="ARBA00022692"/>
    </source>
</evidence>
<feature type="transmembrane region" description="Helical" evidence="6">
    <location>
        <begin position="62"/>
        <end position="80"/>
    </location>
</feature>
<evidence type="ECO:0000256" key="5">
    <source>
        <dbReference type="ARBA" id="ARBA00023136"/>
    </source>
</evidence>
<sequence length="115" mass="11701">MLLRAFTAIFLFQFIGEFIAVLSGLPLPGPVLGMVLLFVFLVLRGSVPAGIAAVGEGLLSHLSLLFVPAGAGVILHAGRIGEAAPAIAAALLVSTLATIAVTGLLMRRLSGKAAR</sequence>
<accession>A0ABW5CG68</accession>
<organism evidence="7 8">
    <name type="scientific">Aureimonas populi</name>
    <dbReference type="NCBI Taxonomy" id="1701758"/>
    <lineage>
        <taxon>Bacteria</taxon>
        <taxon>Pseudomonadati</taxon>
        <taxon>Pseudomonadota</taxon>
        <taxon>Alphaproteobacteria</taxon>
        <taxon>Hyphomicrobiales</taxon>
        <taxon>Aurantimonadaceae</taxon>
        <taxon>Aureimonas</taxon>
    </lineage>
</organism>
<keyword evidence="8" id="KW-1185">Reference proteome</keyword>
<protein>
    <submittedName>
        <fullName evidence="7">CidA/LrgA family protein</fullName>
    </submittedName>
</protein>
<evidence type="ECO:0000256" key="6">
    <source>
        <dbReference type="SAM" id="Phobius"/>
    </source>
</evidence>
<proteinExistence type="predicted"/>
<keyword evidence="4 6" id="KW-1133">Transmembrane helix</keyword>
<dbReference type="Pfam" id="PF03788">
    <property type="entry name" value="LrgA"/>
    <property type="match status" value="1"/>
</dbReference>
<evidence type="ECO:0000313" key="7">
    <source>
        <dbReference type="EMBL" id="MFD2236240.1"/>
    </source>
</evidence>
<dbReference type="PANTHER" id="PTHR33931:SF2">
    <property type="entry name" value="HOLIN-LIKE PROTEIN CIDA"/>
    <property type="match status" value="1"/>
</dbReference>
<comment type="caution">
    <text evidence="7">The sequence shown here is derived from an EMBL/GenBank/DDBJ whole genome shotgun (WGS) entry which is preliminary data.</text>
</comment>
<reference evidence="8" key="1">
    <citation type="journal article" date="2019" name="Int. J. Syst. Evol. Microbiol.">
        <title>The Global Catalogue of Microorganisms (GCM) 10K type strain sequencing project: providing services to taxonomists for standard genome sequencing and annotation.</title>
        <authorList>
            <consortium name="The Broad Institute Genomics Platform"/>
            <consortium name="The Broad Institute Genome Sequencing Center for Infectious Disease"/>
            <person name="Wu L."/>
            <person name="Ma J."/>
        </authorList>
    </citation>
    <scope>NUCLEOTIDE SEQUENCE [LARGE SCALE GENOMIC DNA]</scope>
    <source>
        <strain evidence="8">ZS-35-S2</strain>
    </source>
</reference>
<evidence type="ECO:0000313" key="8">
    <source>
        <dbReference type="Proteomes" id="UP001597371"/>
    </source>
</evidence>
<dbReference type="EMBL" id="JBHUIJ010000002">
    <property type="protein sequence ID" value="MFD2236240.1"/>
    <property type="molecule type" value="Genomic_DNA"/>
</dbReference>
<comment type="subcellular location">
    <subcellularLocation>
        <location evidence="1">Cell membrane</location>
        <topology evidence="1">Multi-pass membrane protein</topology>
    </subcellularLocation>
</comment>
<evidence type="ECO:0000256" key="1">
    <source>
        <dbReference type="ARBA" id="ARBA00004651"/>
    </source>
</evidence>
<keyword evidence="2" id="KW-1003">Cell membrane</keyword>
<dbReference type="PANTHER" id="PTHR33931">
    <property type="entry name" value="HOLIN-LIKE PROTEIN CIDA-RELATED"/>
    <property type="match status" value="1"/>
</dbReference>
<feature type="transmembrane region" description="Helical" evidence="6">
    <location>
        <begin position="86"/>
        <end position="106"/>
    </location>
</feature>
<keyword evidence="3 6" id="KW-0812">Transmembrane</keyword>
<dbReference type="Proteomes" id="UP001597371">
    <property type="component" value="Unassembled WGS sequence"/>
</dbReference>
<feature type="transmembrane region" description="Helical" evidence="6">
    <location>
        <begin position="34"/>
        <end position="55"/>
    </location>
</feature>